<dbReference type="Gene3D" id="3.40.50.11350">
    <property type="match status" value="1"/>
</dbReference>
<dbReference type="GO" id="GO:0008107">
    <property type="term" value="F:galactoside 2-alpha-L-fucosyltransferase activity"/>
    <property type="evidence" value="ECO:0007669"/>
    <property type="project" value="InterPro"/>
</dbReference>
<dbReference type="PANTHER" id="PTHR11927:SF9">
    <property type="entry name" value="L-FUCOSYLTRANSFERASE"/>
    <property type="match status" value="1"/>
</dbReference>
<dbReference type="PANTHER" id="PTHR11927">
    <property type="entry name" value="GALACTOSIDE 2-L-FUCOSYLTRANSFERASE"/>
    <property type="match status" value="1"/>
</dbReference>
<dbReference type="InterPro" id="IPR002516">
    <property type="entry name" value="Glyco_trans_11"/>
</dbReference>
<protein>
    <submittedName>
        <fullName evidence="3">Alpha-1,2-fucosyltransferase</fullName>
    </submittedName>
</protein>
<keyword evidence="2 3" id="KW-0808">Transferase</keyword>
<dbReference type="Pfam" id="PF01531">
    <property type="entry name" value="Glyco_transf_11"/>
    <property type="match status" value="1"/>
</dbReference>
<dbReference type="RefSeq" id="WP_034318012.1">
    <property type="nucleotide sequence ID" value="NZ_FZNF01000011.1"/>
</dbReference>
<dbReference type="GO" id="GO:0016020">
    <property type="term" value="C:membrane"/>
    <property type="evidence" value="ECO:0007669"/>
    <property type="project" value="InterPro"/>
</dbReference>
<dbReference type="GO" id="GO:0005975">
    <property type="term" value="P:carbohydrate metabolic process"/>
    <property type="evidence" value="ECO:0007669"/>
    <property type="project" value="InterPro"/>
</dbReference>
<organism evidence="3 4">
    <name type="scientific">Helicobacter trogontum</name>
    <dbReference type="NCBI Taxonomy" id="50960"/>
    <lineage>
        <taxon>Bacteria</taxon>
        <taxon>Pseudomonadati</taxon>
        <taxon>Campylobacterota</taxon>
        <taxon>Epsilonproteobacteria</taxon>
        <taxon>Campylobacterales</taxon>
        <taxon>Helicobacteraceae</taxon>
        <taxon>Helicobacter</taxon>
    </lineage>
</organism>
<evidence type="ECO:0000256" key="1">
    <source>
        <dbReference type="ARBA" id="ARBA00022676"/>
    </source>
</evidence>
<keyword evidence="1 3" id="KW-0328">Glycosyltransferase</keyword>
<dbReference type="AlphaFoldDB" id="A0A4U8TIH8"/>
<evidence type="ECO:0000313" key="4">
    <source>
        <dbReference type="Proteomes" id="UP000029861"/>
    </source>
</evidence>
<reference evidence="3 4" key="1">
    <citation type="journal article" date="2014" name="Genome Announc.">
        <title>Draft genome sequences of eight enterohepatic helicobacter species isolated from both laboratory and wild rodents.</title>
        <authorList>
            <person name="Sheh A."/>
            <person name="Shen Z."/>
            <person name="Fox J.G."/>
        </authorList>
    </citation>
    <scope>NUCLEOTIDE SEQUENCE [LARGE SCALE GENOMIC DNA]</scope>
    <source>
        <strain evidence="3 4">ATCC 49310</strain>
    </source>
</reference>
<evidence type="ECO:0000313" key="3">
    <source>
        <dbReference type="EMBL" id="TLD99514.1"/>
    </source>
</evidence>
<dbReference type="Proteomes" id="UP000029861">
    <property type="component" value="Unassembled WGS sequence"/>
</dbReference>
<accession>A0A4U8TIH8</accession>
<name>A0A4U8TIH8_9HELI</name>
<proteinExistence type="predicted"/>
<gene>
    <name evidence="3" type="ORF">LS80_001150</name>
</gene>
<comment type="caution">
    <text evidence="3">The sequence shown here is derived from an EMBL/GenBank/DDBJ whole genome shotgun (WGS) entry which is preliminary data.</text>
</comment>
<dbReference type="EMBL" id="JRPK02000002">
    <property type="protein sequence ID" value="TLD99514.1"/>
    <property type="molecule type" value="Genomic_DNA"/>
</dbReference>
<evidence type="ECO:0000256" key="2">
    <source>
        <dbReference type="ARBA" id="ARBA00022679"/>
    </source>
</evidence>
<sequence length="293" mass="34622">MSDCKIVELTCGLGNQMFQYAFAKALQKHLQVPVLLDKTWYDTQDNSTQFSLDIFNVDLGYATNTQIEKAKARVSKLPGFLRKIFGLRKHNIAYSQSFDFHDEYLLPNNFTYFSGFFQNSKYLRGIKPELKKYFYYDYNNFSDFGKQRLELILQAKNSIFIHIRRGDYCKIGWELNMDYYKRAIQYIIDRVEEPKFFIFGATDTSFTEQFQKNLGLNENNWVNLSEKTITQDNQHEDMFLMRCCRHAILANSSYSFWSAYLNDETDNIIIAPTPWLLDNDNIICDDWIKISSK</sequence>
<dbReference type="CDD" id="cd11301">
    <property type="entry name" value="Fut1_Fut2_like"/>
    <property type="match status" value="1"/>
</dbReference>